<dbReference type="InterPro" id="IPR035906">
    <property type="entry name" value="MetI-like_sf"/>
</dbReference>
<feature type="transmembrane region" description="Helical" evidence="8">
    <location>
        <begin position="83"/>
        <end position="106"/>
    </location>
</feature>
<dbReference type="OrthoDB" id="9793490at2"/>
<evidence type="ECO:0000313" key="10">
    <source>
        <dbReference type="EMBL" id="KAB2346457.1"/>
    </source>
</evidence>
<gene>
    <name evidence="10" type="ORF">F8566_23645</name>
</gene>
<dbReference type="EMBL" id="WBMT01000011">
    <property type="protein sequence ID" value="KAB2346457.1"/>
    <property type="molecule type" value="Genomic_DNA"/>
</dbReference>
<name>A0A6H9YNQ6_9ACTN</name>
<evidence type="ECO:0000256" key="6">
    <source>
        <dbReference type="ARBA" id="ARBA00022989"/>
    </source>
</evidence>
<dbReference type="Proteomes" id="UP000468735">
    <property type="component" value="Unassembled WGS sequence"/>
</dbReference>
<comment type="subcellular location">
    <subcellularLocation>
        <location evidence="1 8">Cell membrane</location>
        <topology evidence="1 8">Multi-pass membrane protein</topology>
    </subcellularLocation>
</comment>
<reference evidence="10 11" key="1">
    <citation type="submission" date="2019-09" db="EMBL/GenBank/DDBJ databases">
        <title>Actinomadura physcomitrii sp. nov., a novel actinomycete isolated from moss [Physcomitrium sphaericum (Ludw) Fuernr].</title>
        <authorList>
            <person name="Zhuang X."/>
            <person name="Liu C."/>
        </authorList>
    </citation>
    <scope>NUCLEOTIDE SEQUENCE [LARGE SCALE GENOMIC DNA]</scope>
    <source>
        <strain evidence="10 11">HMC1</strain>
    </source>
</reference>
<dbReference type="GO" id="GO:0005886">
    <property type="term" value="C:plasma membrane"/>
    <property type="evidence" value="ECO:0007669"/>
    <property type="project" value="UniProtKB-SubCell"/>
</dbReference>
<comment type="similarity">
    <text evidence="2">Belongs to the binding-protein-dependent transport system permease family. CysTW subfamily.</text>
</comment>
<dbReference type="AlphaFoldDB" id="A0A6H9YNQ6"/>
<evidence type="ECO:0000256" key="7">
    <source>
        <dbReference type="ARBA" id="ARBA00023136"/>
    </source>
</evidence>
<dbReference type="PROSITE" id="PS50928">
    <property type="entry name" value="ABC_TM1"/>
    <property type="match status" value="1"/>
</dbReference>
<evidence type="ECO:0000259" key="9">
    <source>
        <dbReference type="PROSITE" id="PS50928"/>
    </source>
</evidence>
<dbReference type="InterPro" id="IPR051322">
    <property type="entry name" value="AA_ABC_Transporter_Permease"/>
</dbReference>
<dbReference type="SUPFAM" id="SSF161098">
    <property type="entry name" value="MetI-like"/>
    <property type="match status" value="1"/>
</dbReference>
<keyword evidence="4" id="KW-1003">Cell membrane</keyword>
<feature type="transmembrane region" description="Helical" evidence="8">
    <location>
        <begin position="53"/>
        <end position="77"/>
    </location>
</feature>
<accession>A0A6H9YNQ6</accession>
<evidence type="ECO:0000256" key="3">
    <source>
        <dbReference type="ARBA" id="ARBA00022448"/>
    </source>
</evidence>
<proteinExistence type="inferred from homology"/>
<evidence type="ECO:0000256" key="1">
    <source>
        <dbReference type="ARBA" id="ARBA00004651"/>
    </source>
</evidence>
<dbReference type="PANTHER" id="PTHR30450:SF1">
    <property type="entry name" value="D-METHIONINE TRANSPORT SYSTEM PERMEASE PROTEIN METI-RELATED"/>
    <property type="match status" value="1"/>
</dbReference>
<dbReference type="RefSeq" id="WP_151563414.1">
    <property type="nucleotide sequence ID" value="NZ_WBMT01000011.1"/>
</dbReference>
<keyword evidence="7 8" id="KW-0472">Membrane</keyword>
<evidence type="ECO:0000313" key="11">
    <source>
        <dbReference type="Proteomes" id="UP000468735"/>
    </source>
</evidence>
<keyword evidence="3 8" id="KW-0813">Transport</keyword>
<dbReference type="GO" id="GO:0048473">
    <property type="term" value="P:D-methionine transmembrane transport"/>
    <property type="evidence" value="ECO:0007669"/>
    <property type="project" value="TreeGrafter"/>
</dbReference>
<evidence type="ECO:0000256" key="5">
    <source>
        <dbReference type="ARBA" id="ARBA00022692"/>
    </source>
</evidence>
<feature type="domain" description="ABC transmembrane type-1" evidence="9">
    <location>
        <begin position="14"/>
        <end position="208"/>
    </location>
</feature>
<keyword evidence="11" id="KW-1185">Reference proteome</keyword>
<evidence type="ECO:0000256" key="4">
    <source>
        <dbReference type="ARBA" id="ARBA00022475"/>
    </source>
</evidence>
<dbReference type="Pfam" id="PF00528">
    <property type="entry name" value="BPD_transp_1"/>
    <property type="match status" value="1"/>
</dbReference>
<feature type="transmembrane region" description="Helical" evidence="8">
    <location>
        <begin position="190"/>
        <end position="212"/>
    </location>
</feature>
<protein>
    <submittedName>
        <fullName evidence="10">ABC transporter permease</fullName>
    </submittedName>
</protein>
<dbReference type="CDD" id="cd06261">
    <property type="entry name" value="TM_PBP2"/>
    <property type="match status" value="1"/>
</dbReference>
<evidence type="ECO:0000256" key="2">
    <source>
        <dbReference type="ARBA" id="ARBA00007069"/>
    </source>
</evidence>
<feature type="transmembrane region" description="Helical" evidence="8">
    <location>
        <begin position="147"/>
        <end position="178"/>
    </location>
</feature>
<keyword evidence="5 8" id="KW-0812">Transmembrane</keyword>
<feature type="transmembrane region" description="Helical" evidence="8">
    <location>
        <begin position="20"/>
        <end position="41"/>
    </location>
</feature>
<comment type="caution">
    <text evidence="10">The sequence shown here is derived from an EMBL/GenBank/DDBJ whole genome shotgun (WGS) entry which is preliminary data.</text>
</comment>
<dbReference type="FunFam" id="1.10.3720.10:FF:000002">
    <property type="entry name" value="D-methionine ABC transporter permease MetI"/>
    <property type="match status" value="1"/>
</dbReference>
<organism evidence="10 11">
    <name type="scientific">Actinomadura rudentiformis</name>
    <dbReference type="NCBI Taxonomy" id="359158"/>
    <lineage>
        <taxon>Bacteria</taxon>
        <taxon>Bacillati</taxon>
        <taxon>Actinomycetota</taxon>
        <taxon>Actinomycetes</taxon>
        <taxon>Streptosporangiales</taxon>
        <taxon>Thermomonosporaceae</taxon>
        <taxon>Actinomadura</taxon>
    </lineage>
</organism>
<keyword evidence="6 8" id="KW-1133">Transmembrane helix</keyword>
<dbReference type="Gene3D" id="1.10.3720.10">
    <property type="entry name" value="MetI-like"/>
    <property type="match status" value="1"/>
</dbReference>
<sequence length="218" mass="23037">MTWSEVWPLLWPATKETLTMTAVATAFTAVLGTLLGVLLVLTERDGLLPVPPLNKVLGFVVNVGRSLPFLILMVAIIPFTKLITGTSLGNTAAIVPLTVGAIPFYARLVEIGLREVDPGVIHAAHAMGATRREIVAKVLLREARPGLVSGLTVTVIAVIGYTAMAGTVGGGGLGYLAISYGYERFETKVMIATVVLLVAIVLAVQLAGDLIARRLIRK</sequence>
<evidence type="ECO:0000256" key="8">
    <source>
        <dbReference type="RuleBase" id="RU363032"/>
    </source>
</evidence>
<dbReference type="PANTHER" id="PTHR30450">
    <property type="entry name" value="ABC TRANSPORTER PERMEASE"/>
    <property type="match status" value="1"/>
</dbReference>
<dbReference type="InterPro" id="IPR000515">
    <property type="entry name" value="MetI-like"/>
</dbReference>